<dbReference type="AlphaFoldDB" id="A0A914PGC5"/>
<protein>
    <submittedName>
        <fullName evidence="3">BTB domain-containing protein</fullName>
    </submittedName>
</protein>
<evidence type="ECO:0000313" key="2">
    <source>
        <dbReference type="Proteomes" id="UP000887578"/>
    </source>
</evidence>
<name>A0A914PGC5_9BILA</name>
<evidence type="ECO:0000259" key="1">
    <source>
        <dbReference type="PROSITE" id="PS50097"/>
    </source>
</evidence>
<dbReference type="CDD" id="cd18186">
    <property type="entry name" value="BTB_POZ_ZBTB_KLHL-like"/>
    <property type="match status" value="1"/>
</dbReference>
<organism evidence="2 3">
    <name type="scientific">Panagrolaimus davidi</name>
    <dbReference type="NCBI Taxonomy" id="227884"/>
    <lineage>
        <taxon>Eukaryota</taxon>
        <taxon>Metazoa</taxon>
        <taxon>Ecdysozoa</taxon>
        <taxon>Nematoda</taxon>
        <taxon>Chromadorea</taxon>
        <taxon>Rhabditida</taxon>
        <taxon>Tylenchina</taxon>
        <taxon>Panagrolaimomorpha</taxon>
        <taxon>Panagrolaimoidea</taxon>
        <taxon>Panagrolaimidae</taxon>
        <taxon>Panagrolaimus</taxon>
    </lineage>
</organism>
<keyword evidence="2" id="KW-1185">Reference proteome</keyword>
<sequence length="338" mass="39036">MDTAVTQKLKCPIAIELIISKDKLNEAKNSQSGLYSKWFKASNIPGVKYSIGIHPNSPFEDEEGETWIYFQIFSSENKLNIDAFFNMTIESANYVLKKHFIPEEDNFIGEKLCTTEELFDPEKRFIVDGKMTIYMDGILTIEKEEENEKLLQFDDTVDSKLGLDLWKQENKDFTISADGKEVYAHKSVLAARSPVFSRMFEAGMKEAKENKVDIQDFTFNIVEKAIKLCYHQSLVPYSTLEEKTQLLQFFEKYDIQPLKDVLEKYLISILNEITVCRLTNAALLSNASELKMKCTEFLESCHKSKPIADFDILDKDFALNLFKNTFCHVSKCKLKKFE</sequence>
<feature type="domain" description="BTB" evidence="1">
    <location>
        <begin position="171"/>
        <end position="230"/>
    </location>
</feature>
<dbReference type="PROSITE" id="PS50097">
    <property type="entry name" value="BTB"/>
    <property type="match status" value="1"/>
</dbReference>
<dbReference type="Gene3D" id="3.30.710.10">
    <property type="entry name" value="Potassium Channel Kv1.1, Chain A"/>
    <property type="match status" value="1"/>
</dbReference>
<dbReference type="SUPFAM" id="SSF49599">
    <property type="entry name" value="TRAF domain-like"/>
    <property type="match status" value="1"/>
</dbReference>
<dbReference type="SMART" id="SM00225">
    <property type="entry name" value="BTB"/>
    <property type="match status" value="1"/>
</dbReference>
<dbReference type="Pfam" id="PF00651">
    <property type="entry name" value="BTB"/>
    <property type="match status" value="1"/>
</dbReference>
<dbReference type="Proteomes" id="UP000887578">
    <property type="component" value="Unplaced"/>
</dbReference>
<dbReference type="SUPFAM" id="SSF54695">
    <property type="entry name" value="POZ domain"/>
    <property type="match status" value="1"/>
</dbReference>
<dbReference type="WBParaSite" id="PDA_v2.g1465.t1">
    <property type="protein sequence ID" value="PDA_v2.g1465.t1"/>
    <property type="gene ID" value="PDA_v2.g1465"/>
</dbReference>
<accession>A0A914PGC5</accession>
<proteinExistence type="predicted"/>
<evidence type="ECO:0000313" key="3">
    <source>
        <dbReference type="WBParaSite" id="PDA_v2.g1465.t1"/>
    </source>
</evidence>
<dbReference type="InterPro" id="IPR011333">
    <property type="entry name" value="SKP1/BTB/POZ_sf"/>
</dbReference>
<dbReference type="PANTHER" id="PTHR24413">
    <property type="entry name" value="SPECKLE-TYPE POZ PROTEIN"/>
    <property type="match status" value="1"/>
</dbReference>
<dbReference type="InterPro" id="IPR000210">
    <property type="entry name" value="BTB/POZ_dom"/>
</dbReference>
<reference evidence="3" key="1">
    <citation type="submission" date="2022-11" db="UniProtKB">
        <authorList>
            <consortium name="WormBaseParasite"/>
        </authorList>
    </citation>
    <scope>IDENTIFICATION</scope>
</reference>